<dbReference type="STRING" id="1354304.XPG1_3373"/>
<dbReference type="HOGENOM" id="CLU_2573109_0_0_6"/>
<accession>A0A068R7L7</accession>
<keyword evidence="2" id="KW-1185">Reference proteome</keyword>
<gene>
    <name evidence="1" type="ORF">XPG1_3373</name>
</gene>
<dbReference type="AlphaFoldDB" id="A0A068R7L7"/>
<proteinExistence type="predicted"/>
<name>A0A068R7L7_9GAMM</name>
<dbReference type="Proteomes" id="UP000032735">
    <property type="component" value="Chromosome"/>
</dbReference>
<sequence length="81" mass="9117">MLFALVIRKRRCDVLLKTGGMQNKSDEKQDLLNARPIEKLSLSTANDDRYPTKAATLQPLIILSNRKLSRNLCHLLLVNAG</sequence>
<evidence type="ECO:0000313" key="1">
    <source>
        <dbReference type="EMBL" id="CDG23009.1"/>
    </source>
</evidence>
<reference evidence="1 2" key="1">
    <citation type="submission" date="2013-07" db="EMBL/GenBank/DDBJ databases">
        <authorList>
            <person name="Genoscope - CEA"/>
        </authorList>
    </citation>
    <scope>NUCLEOTIDE SEQUENCE [LARGE SCALE GENOMIC DNA]</scope>
    <source>
        <strain evidence="1 2">G6</strain>
    </source>
</reference>
<dbReference type="EMBL" id="FO704551">
    <property type="protein sequence ID" value="CDG23009.1"/>
    <property type="molecule type" value="Genomic_DNA"/>
</dbReference>
<protein>
    <submittedName>
        <fullName evidence="1">Uncharacterized protein</fullName>
    </submittedName>
</protein>
<dbReference type="KEGG" id="xpo:XPG1_3373"/>
<evidence type="ECO:0000313" key="2">
    <source>
        <dbReference type="Proteomes" id="UP000032735"/>
    </source>
</evidence>
<organism evidence="1 2">
    <name type="scientific">Xenorhabdus poinarii G6</name>
    <dbReference type="NCBI Taxonomy" id="1354304"/>
    <lineage>
        <taxon>Bacteria</taxon>
        <taxon>Pseudomonadati</taxon>
        <taxon>Pseudomonadota</taxon>
        <taxon>Gammaproteobacteria</taxon>
        <taxon>Enterobacterales</taxon>
        <taxon>Morganellaceae</taxon>
        <taxon>Xenorhabdus</taxon>
    </lineage>
</organism>